<dbReference type="AlphaFoldDB" id="A0A2N5Y1L7"/>
<dbReference type="EMBL" id="PKLZ01000008">
    <property type="protein sequence ID" value="PLW82287.1"/>
    <property type="molecule type" value="Genomic_DNA"/>
</dbReference>
<evidence type="ECO:0000256" key="4">
    <source>
        <dbReference type="ARBA" id="ARBA00046345"/>
    </source>
</evidence>
<dbReference type="FunFam" id="3.40.50.300:FF:000013">
    <property type="entry name" value="PhoH family ATPase"/>
    <property type="match status" value="1"/>
</dbReference>
<dbReference type="PANTHER" id="PTHR30473:SF2">
    <property type="entry name" value="PIN DOMAIN-CONTAINING PROTEIN"/>
    <property type="match status" value="1"/>
</dbReference>
<dbReference type="SUPFAM" id="SSF88723">
    <property type="entry name" value="PIN domain-like"/>
    <property type="match status" value="1"/>
</dbReference>
<dbReference type="GO" id="GO:0005829">
    <property type="term" value="C:cytosol"/>
    <property type="evidence" value="ECO:0007669"/>
    <property type="project" value="TreeGrafter"/>
</dbReference>
<dbReference type="InterPro" id="IPR002716">
    <property type="entry name" value="PIN_dom"/>
</dbReference>
<reference evidence="7" key="1">
    <citation type="submission" date="2017-11" db="EMBL/GenBank/DDBJ databases">
        <title>The draft genome sequence of Chromatocurvus sp. F02.</title>
        <authorList>
            <person name="Du Z.-J."/>
            <person name="Chang Y.-Q."/>
        </authorList>
    </citation>
    <scope>NUCLEOTIDE SEQUENCE [LARGE SCALE GENOMIC DNA]</scope>
    <source>
        <strain evidence="7">F02</strain>
    </source>
</reference>
<dbReference type="GO" id="GO:0005524">
    <property type="term" value="F:ATP binding"/>
    <property type="evidence" value="ECO:0007669"/>
    <property type="project" value="UniProtKB-KW"/>
</dbReference>
<dbReference type="SUPFAM" id="SSF52540">
    <property type="entry name" value="P-loop containing nucleoside triphosphate hydrolases"/>
    <property type="match status" value="1"/>
</dbReference>
<feature type="domain" description="PIN" evidence="5">
    <location>
        <begin position="12"/>
        <end position="146"/>
    </location>
</feature>
<dbReference type="InterPro" id="IPR051451">
    <property type="entry name" value="PhoH2-like"/>
</dbReference>
<protein>
    <submittedName>
        <fullName evidence="6">Ribonuclease</fullName>
    </submittedName>
</protein>
<dbReference type="SMART" id="SM00670">
    <property type="entry name" value="PINc"/>
    <property type="match status" value="1"/>
</dbReference>
<evidence type="ECO:0000256" key="1">
    <source>
        <dbReference type="ARBA" id="ARBA00010393"/>
    </source>
</evidence>
<accession>A0A2N5Y1L7</accession>
<sequence>MHTSTREGSNRKFYALDTNVLIHDPNAVFNFEEHRVLVPMVVLEELDKLKVGSTALAADARQSVRTIDAILGSATPQQIMEGVDIERAHTQQRMGTLGIMMPREPSTAILPLHSNDNRIINDLLALQTLHLDADVVLVTKDINMRLKARGSGLQAEDYHNDQLISDIDNLTTGYHALVGSFWDQVEAIAPQDIRGEHYHTMERTVLETVLREPFYPNQFFYDQKEFVGRIYRVEDTQVVIEMLNTGVLMRQKAWGMVPRDLFQAMAMYLLFDPEMDLVTLNGAAGSGKTMLALACALEQTLENKQYQRIIATRSTRGLDEDIGFLPGTETEKMQPWLGAFTDNLEALHAEDFDPGSSQEFVGAKVPIQFKSLNFVRGRSFQQSFMIVDEAQNLTPHQIKTIVTRAGQGTKVVCLGNLAQIDTPYLGATSSGLAYMSERFKGFEHGGSITLEGVARSRLAAYAESHL</sequence>
<keyword evidence="3" id="KW-0067">ATP-binding</keyword>
<gene>
    <name evidence="6" type="ORF">CWI75_10955</name>
</gene>
<organism evidence="6 7">
    <name type="scientific">Kineobactrum sediminis</name>
    <dbReference type="NCBI Taxonomy" id="1905677"/>
    <lineage>
        <taxon>Bacteria</taxon>
        <taxon>Pseudomonadati</taxon>
        <taxon>Pseudomonadota</taxon>
        <taxon>Gammaproteobacteria</taxon>
        <taxon>Cellvibrionales</taxon>
        <taxon>Halieaceae</taxon>
        <taxon>Kineobactrum</taxon>
    </lineage>
</organism>
<dbReference type="Gene3D" id="3.40.50.300">
    <property type="entry name" value="P-loop containing nucleotide triphosphate hydrolases"/>
    <property type="match status" value="1"/>
</dbReference>
<dbReference type="PANTHER" id="PTHR30473">
    <property type="entry name" value="PROTEIN PHOH"/>
    <property type="match status" value="1"/>
</dbReference>
<dbReference type="Proteomes" id="UP000234845">
    <property type="component" value="Unassembled WGS sequence"/>
</dbReference>
<dbReference type="InterPro" id="IPR003714">
    <property type="entry name" value="PhoH"/>
</dbReference>
<dbReference type="InterPro" id="IPR027417">
    <property type="entry name" value="P-loop_NTPase"/>
</dbReference>
<evidence type="ECO:0000313" key="7">
    <source>
        <dbReference type="Proteomes" id="UP000234845"/>
    </source>
</evidence>
<evidence type="ECO:0000256" key="3">
    <source>
        <dbReference type="ARBA" id="ARBA00022840"/>
    </source>
</evidence>
<dbReference type="InterPro" id="IPR029060">
    <property type="entry name" value="PIN-like_dom_sf"/>
</dbReference>
<dbReference type="OrthoDB" id="9766527at2"/>
<keyword evidence="7" id="KW-1185">Reference proteome</keyword>
<comment type="caution">
    <text evidence="6">The sequence shown here is derived from an EMBL/GenBank/DDBJ whole genome shotgun (WGS) entry which is preliminary data.</text>
</comment>
<comment type="similarity">
    <text evidence="1">Belongs to the PhoH family.</text>
</comment>
<comment type="similarity">
    <text evidence="4">In the N-terminal section; belongs to the PINc/VapC protein family.</text>
</comment>
<evidence type="ECO:0000256" key="2">
    <source>
        <dbReference type="ARBA" id="ARBA00022741"/>
    </source>
</evidence>
<dbReference type="Pfam" id="PF02562">
    <property type="entry name" value="PhoH"/>
    <property type="match status" value="1"/>
</dbReference>
<dbReference type="Pfam" id="PF13638">
    <property type="entry name" value="PIN_4"/>
    <property type="match status" value="1"/>
</dbReference>
<evidence type="ECO:0000259" key="5">
    <source>
        <dbReference type="SMART" id="SM00670"/>
    </source>
</evidence>
<keyword evidence="2" id="KW-0547">Nucleotide-binding</keyword>
<dbReference type="Gene3D" id="3.40.50.1010">
    <property type="entry name" value="5'-nuclease"/>
    <property type="match status" value="1"/>
</dbReference>
<evidence type="ECO:0000313" key="6">
    <source>
        <dbReference type="EMBL" id="PLW82287.1"/>
    </source>
</evidence>
<proteinExistence type="inferred from homology"/>
<dbReference type="CDD" id="cd09883">
    <property type="entry name" value="PIN_VapC_PhoHL-ATPase"/>
    <property type="match status" value="1"/>
</dbReference>
<dbReference type="RefSeq" id="WP_101521539.1">
    <property type="nucleotide sequence ID" value="NZ_PKLZ01000008.1"/>
</dbReference>
<name>A0A2N5Y1L7_9GAMM</name>